<dbReference type="Proteomes" id="UP000030125">
    <property type="component" value="Unassembled WGS sequence"/>
</dbReference>
<dbReference type="PANTHER" id="PTHR30069">
    <property type="entry name" value="TONB-DEPENDENT OUTER MEMBRANE RECEPTOR"/>
    <property type="match status" value="1"/>
</dbReference>
<dbReference type="SUPFAM" id="SSF56935">
    <property type="entry name" value="Porins"/>
    <property type="match status" value="1"/>
</dbReference>
<name>A0A099WVM1_PORCN</name>
<evidence type="ECO:0000256" key="6">
    <source>
        <dbReference type="ARBA" id="ARBA00023077"/>
    </source>
</evidence>
<dbReference type="GO" id="GO:0015344">
    <property type="term" value="F:siderophore uptake transmembrane transporter activity"/>
    <property type="evidence" value="ECO:0007669"/>
    <property type="project" value="TreeGrafter"/>
</dbReference>
<reference evidence="14 15" key="1">
    <citation type="submission" date="2014-08" db="EMBL/GenBank/DDBJ databases">
        <title>Porphyromonas cangingivalis strain:COT-109_OH1386 Genome sequencing.</title>
        <authorList>
            <person name="Wallis C."/>
            <person name="Deusch O."/>
            <person name="O'Flynn C."/>
            <person name="Davis I."/>
            <person name="Jospin G."/>
            <person name="Darling A.E."/>
            <person name="Coil D.A."/>
            <person name="Alexiev A."/>
            <person name="Horsfall A."/>
            <person name="Kirkwood N."/>
            <person name="Harris S."/>
            <person name="Eisen J.A."/>
        </authorList>
    </citation>
    <scope>NUCLEOTIDE SEQUENCE [LARGE SCALE GENOMIC DNA]</scope>
    <source>
        <strain evidence="15">COT-109 OH1386</strain>
    </source>
</reference>
<evidence type="ECO:0000256" key="2">
    <source>
        <dbReference type="ARBA" id="ARBA00022448"/>
    </source>
</evidence>
<evidence type="ECO:0000259" key="12">
    <source>
        <dbReference type="Pfam" id="PF00593"/>
    </source>
</evidence>
<dbReference type="Pfam" id="PF00593">
    <property type="entry name" value="TonB_dep_Rec_b-barrel"/>
    <property type="match status" value="1"/>
</dbReference>
<comment type="caution">
    <text evidence="14">The sequence shown here is derived from an EMBL/GenBank/DDBJ whole genome shotgun (WGS) entry which is preliminary data.</text>
</comment>
<keyword evidence="9 10" id="KW-0998">Cell outer membrane</keyword>
<proteinExistence type="inferred from homology"/>
<dbReference type="eggNOG" id="COG4206">
    <property type="taxonomic scope" value="Bacteria"/>
</dbReference>
<organism evidence="14 15">
    <name type="scientific">Porphyromonas cangingivalis</name>
    <dbReference type="NCBI Taxonomy" id="36874"/>
    <lineage>
        <taxon>Bacteria</taxon>
        <taxon>Pseudomonadati</taxon>
        <taxon>Bacteroidota</taxon>
        <taxon>Bacteroidia</taxon>
        <taxon>Bacteroidales</taxon>
        <taxon>Porphyromonadaceae</taxon>
        <taxon>Porphyromonas</taxon>
    </lineage>
</organism>
<evidence type="ECO:0000256" key="3">
    <source>
        <dbReference type="ARBA" id="ARBA00022452"/>
    </source>
</evidence>
<sequence>MIPKAAYASSDTPLKVHVLSTQSKETIPGALVKMGRLTFVADADGVATLHNVSGSQVTLSVKALGYKEIKSAIYNIPKGKRELIVRMTPMIHELSGVTVKGQYNNHTNKLQQTAQIDAKLLERSSSVSLAQLLENLPGVSMISTGSTIAKPVIQGMHSSRILLINNGVRLESQTWGDDHAPEIDHTGSNVIEVIKGAESIRYGYGAVGGVVLFNQTPLPYGHDKLFVSGKANLSYGTNARSGYGSMTADFGYKNLGLRIHGLVQKAGDYRSADYRLNNTGYTTISHSALMGYKSRNITATVYTSLFYQRTGLYYNSKISDVNQLLSRFEAGRPDESSIHPFSYKVEPPLQQTQHFTLKGDLKWYINRDHDVLFKVTYQDNIRQEYENRKDPRLSWIPVQDLQLTSYSADALWNGKWSKWNMSTQAGATVSYQYNYNVPGTKQPAFIPNYAAGTVGYFALHKATFGPLELSAGMRYDIRAMSVDGYAGLSSFKYYKDFKMFYNFTSSIAGHYQVSDNMELRANIGWAWRPPDVNELYASGLNHGIYWVVGNKDLTAERGYKAILGGKYSGSWWSIEPGVFYQRVNNYIYDDIGQGKDRFHNHPSGKYPKFVYGQDDARLMGGDLTLTVSPIKGLSVSSKGEWIYARNLTQDAWLPFMPSDRYGLEVAHGVDLGAKKAWHLSYSLEGQFVTKQKRFDPEKDLVGDTPPAYTLLHGSMELQYDFSKDKNIKFVLLGKNMLNALYKEYTDRFRYYAHARGSEFTLSTIITF</sequence>
<dbReference type="EMBL" id="JQJD01000060">
    <property type="protein sequence ID" value="KGN78483.1"/>
    <property type="molecule type" value="Genomic_DNA"/>
</dbReference>
<accession>A0A099WVM1</accession>
<keyword evidence="7 10" id="KW-0472">Membrane</keyword>
<dbReference type="InterPro" id="IPR037066">
    <property type="entry name" value="Plug_dom_sf"/>
</dbReference>
<dbReference type="PANTHER" id="PTHR30069:SF29">
    <property type="entry name" value="HEMOGLOBIN AND HEMOGLOBIN-HAPTOGLOBIN-BINDING PROTEIN 1-RELATED"/>
    <property type="match status" value="1"/>
</dbReference>
<dbReference type="InterPro" id="IPR039426">
    <property type="entry name" value="TonB-dep_rcpt-like"/>
</dbReference>
<comment type="subcellular location">
    <subcellularLocation>
        <location evidence="1 10">Cell outer membrane</location>
        <topology evidence="1 10">Multi-pass membrane protein</topology>
    </subcellularLocation>
</comment>
<keyword evidence="3 10" id="KW-1134">Transmembrane beta strand</keyword>
<evidence type="ECO:0000256" key="1">
    <source>
        <dbReference type="ARBA" id="ARBA00004571"/>
    </source>
</evidence>
<dbReference type="OrthoDB" id="9795928at2"/>
<keyword evidence="5" id="KW-0732">Signal</keyword>
<keyword evidence="15" id="KW-1185">Reference proteome</keyword>
<comment type="similarity">
    <text evidence="10 11">Belongs to the TonB-dependent receptor family.</text>
</comment>
<dbReference type="STRING" id="36874.HQ34_06680"/>
<evidence type="ECO:0000256" key="7">
    <source>
        <dbReference type="ARBA" id="ARBA00023136"/>
    </source>
</evidence>
<keyword evidence="2 10" id="KW-0813">Transport</keyword>
<dbReference type="Pfam" id="PF07715">
    <property type="entry name" value="Plug"/>
    <property type="match status" value="1"/>
</dbReference>
<evidence type="ECO:0000256" key="10">
    <source>
        <dbReference type="PROSITE-ProRule" id="PRU01360"/>
    </source>
</evidence>
<dbReference type="Gene3D" id="2.40.170.20">
    <property type="entry name" value="TonB-dependent receptor, beta-barrel domain"/>
    <property type="match status" value="1"/>
</dbReference>
<evidence type="ECO:0000256" key="9">
    <source>
        <dbReference type="ARBA" id="ARBA00023237"/>
    </source>
</evidence>
<evidence type="ECO:0000259" key="13">
    <source>
        <dbReference type="Pfam" id="PF07715"/>
    </source>
</evidence>
<dbReference type="Gene3D" id="2.170.130.10">
    <property type="entry name" value="TonB-dependent receptor, plug domain"/>
    <property type="match status" value="1"/>
</dbReference>
<feature type="domain" description="TonB-dependent receptor-like beta-barrel" evidence="12">
    <location>
        <begin position="290"/>
        <end position="729"/>
    </location>
</feature>
<dbReference type="GO" id="GO:0044718">
    <property type="term" value="P:siderophore transmembrane transport"/>
    <property type="evidence" value="ECO:0007669"/>
    <property type="project" value="TreeGrafter"/>
</dbReference>
<dbReference type="InterPro" id="IPR000531">
    <property type="entry name" value="Beta-barrel_TonB"/>
</dbReference>
<evidence type="ECO:0000256" key="5">
    <source>
        <dbReference type="ARBA" id="ARBA00022729"/>
    </source>
</evidence>
<dbReference type="InterPro" id="IPR012910">
    <property type="entry name" value="Plug_dom"/>
</dbReference>
<keyword evidence="6 11" id="KW-0798">TonB box</keyword>
<protein>
    <submittedName>
        <fullName evidence="14">TonB-dependent receptor</fullName>
    </submittedName>
</protein>
<evidence type="ECO:0000313" key="15">
    <source>
        <dbReference type="Proteomes" id="UP000030125"/>
    </source>
</evidence>
<evidence type="ECO:0000256" key="8">
    <source>
        <dbReference type="ARBA" id="ARBA00023170"/>
    </source>
</evidence>
<dbReference type="PROSITE" id="PS52016">
    <property type="entry name" value="TONB_DEPENDENT_REC_3"/>
    <property type="match status" value="1"/>
</dbReference>
<keyword evidence="4 10" id="KW-0812">Transmembrane</keyword>
<evidence type="ECO:0000256" key="4">
    <source>
        <dbReference type="ARBA" id="ARBA00022692"/>
    </source>
</evidence>
<dbReference type="AlphaFoldDB" id="A0A099WVM1"/>
<evidence type="ECO:0000313" key="14">
    <source>
        <dbReference type="EMBL" id="KGN78483.1"/>
    </source>
</evidence>
<gene>
    <name evidence="14" type="ORF">HQ35_09690</name>
</gene>
<dbReference type="InterPro" id="IPR036942">
    <property type="entry name" value="Beta-barrel_TonB_sf"/>
</dbReference>
<evidence type="ECO:0000256" key="11">
    <source>
        <dbReference type="RuleBase" id="RU003357"/>
    </source>
</evidence>
<keyword evidence="8 14" id="KW-0675">Receptor</keyword>
<feature type="domain" description="TonB-dependent receptor plug" evidence="13">
    <location>
        <begin position="111"/>
        <end position="210"/>
    </location>
</feature>
<dbReference type="GO" id="GO:0009279">
    <property type="term" value="C:cell outer membrane"/>
    <property type="evidence" value="ECO:0007669"/>
    <property type="project" value="UniProtKB-SubCell"/>
</dbReference>